<reference evidence="1 2" key="1">
    <citation type="submission" date="2024-06" db="EMBL/GenBank/DDBJ databases">
        <title>Genomic Encyclopedia of Type Strains, Phase IV (KMG-IV): sequencing the most valuable type-strain genomes for metagenomic binning, comparative biology and taxonomic classification.</title>
        <authorList>
            <person name="Goeker M."/>
        </authorList>
    </citation>
    <scope>NUCLEOTIDE SEQUENCE [LARGE SCALE GENOMIC DNA]</scope>
    <source>
        <strain evidence="1 2">DSM 27865</strain>
    </source>
</reference>
<evidence type="ECO:0000313" key="1">
    <source>
        <dbReference type="EMBL" id="MET3793243.1"/>
    </source>
</evidence>
<organism evidence="1 2">
    <name type="scientific">Aquamicrobium terrae</name>
    <dbReference type="NCBI Taxonomy" id="1324945"/>
    <lineage>
        <taxon>Bacteria</taxon>
        <taxon>Pseudomonadati</taxon>
        <taxon>Pseudomonadota</taxon>
        <taxon>Alphaproteobacteria</taxon>
        <taxon>Hyphomicrobiales</taxon>
        <taxon>Phyllobacteriaceae</taxon>
        <taxon>Aquamicrobium</taxon>
    </lineage>
</organism>
<sequence>MSYFLHLLIGLVFLDCLPISGRVSWSKCDVSTPHGRRTQYAHFTLRFIVQTMWLGLQRLGWRGGSLFDPSIGTGILMGGNATEHSVITCWENDDAISQLDRSKSYWATETRIMTVGFLADEQTTEVYDGNLADISLL</sequence>
<name>A0ABV2N2G8_9HYPH</name>
<protein>
    <recommendedName>
        <fullName evidence="3">DUF3291 domain-containing protein</fullName>
    </recommendedName>
</protein>
<dbReference type="Proteomes" id="UP001549076">
    <property type="component" value="Unassembled WGS sequence"/>
</dbReference>
<proteinExistence type="predicted"/>
<gene>
    <name evidence="1" type="ORF">ABID37_003467</name>
</gene>
<comment type="caution">
    <text evidence="1">The sequence shown here is derived from an EMBL/GenBank/DDBJ whole genome shotgun (WGS) entry which is preliminary data.</text>
</comment>
<keyword evidence="2" id="KW-1185">Reference proteome</keyword>
<dbReference type="EMBL" id="JBEPML010000012">
    <property type="protein sequence ID" value="MET3793243.1"/>
    <property type="molecule type" value="Genomic_DNA"/>
</dbReference>
<evidence type="ECO:0000313" key="2">
    <source>
        <dbReference type="Proteomes" id="UP001549076"/>
    </source>
</evidence>
<dbReference type="RefSeq" id="WP_354196995.1">
    <property type="nucleotide sequence ID" value="NZ_JBEPML010000012.1"/>
</dbReference>
<evidence type="ECO:0008006" key="3">
    <source>
        <dbReference type="Google" id="ProtNLM"/>
    </source>
</evidence>
<accession>A0ABV2N2G8</accession>